<keyword evidence="5" id="KW-0677">Repeat</keyword>
<comment type="similarity">
    <text evidence="2">Belongs to the WD repeat SEC31 family.</text>
</comment>
<feature type="region of interest" description="Disordered" evidence="11">
    <location>
        <begin position="995"/>
        <end position="1056"/>
    </location>
</feature>
<dbReference type="GO" id="GO:0070971">
    <property type="term" value="C:endoplasmic reticulum exit site"/>
    <property type="evidence" value="ECO:0007669"/>
    <property type="project" value="TreeGrafter"/>
</dbReference>
<comment type="subcellular location">
    <subcellularLocation>
        <location evidence="1">Endoplasmic reticulum</location>
    </subcellularLocation>
</comment>
<keyword evidence="4 10" id="KW-0853">WD repeat</keyword>
<dbReference type="SUPFAM" id="SSF53383">
    <property type="entry name" value="PLP-dependent transferases"/>
    <property type="match status" value="1"/>
</dbReference>
<dbReference type="GO" id="GO:0030170">
    <property type="term" value="F:pyridoxal phosphate binding"/>
    <property type="evidence" value="ECO:0007669"/>
    <property type="project" value="InterPro"/>
</dbReference>
<dbReference type="InterPro" id="IPR019775">
    <property type="entry name" value="WD40_repeat_CS"/>
</dbReference>
<evidence type="ECO:0000256" key="5">
    <source>
        <dbReference type="ARBA" id="ARBA00022737"/>
    </source>
</evidence>
<keyword evidence="13" id="KW-1185">Reference proteome</keyword>
<evidence type="ECO:0000256" key="4">
    <source>
        <dbReference type="ARBA" id="ARBA00022574"/>
    </source>
</evidence>
<feature type="compositionally biased region" description="Polar residues" evidence="11">
    <location>
        <begin position="1032"/>
        <end position="1048"/>
    </location>
</feature>
<evidence type="ECO:0000256" key="2">
    <source>
        <dbReference type="ARBA" id="ARBA00009358"/>
    </source>
</evidence>
<dbReference type="EMBL" id="PGGS01000194">
    <property type="protein sequence ID" value="PNH07174.1"/>
    <property type="molecule type" value="Genomic_DNA"/>
</dbReference>
<dbReference type="PROSITE" id="PS00678">
    <property type="entry name" value="WD_REPEATS_1"/>
    <property type="match status" value="1"/>
</dbReference>
<dbReference type="Gene3D" id="1.25.40.1030">
    <property type="match status" value="1"/>
</dbReference>
<dbReference type="GO" id="GO:0030127">
    <property type="term" value="C:COPII vesicle coat"/>
    <property type="evidence" value="ECO:0007669"/>
    <property type="project" value="TreeGrafter"/>
</dbReference>
<dbReference type="InterPro" id="IPR040251">
    <property type="entry name" value="SEC31-like"/>
</dbReference>
<proteinExistence type="inferred from homology"/>
<dbReference type="Pfam" id="PF00202">
    <property type="entry name" value="Aminotran_3"/>
    <property type="match status" value="1"/>
</dbReference>
<dbReference type="GO" id="GO:0007029">
    <property type="term" value="P:endoplasmic reticulum organization"/>
    <property type="evidence" value="ECO:0007669"/>
    <property type="project" value="TreeGrafter"/>
</dbReference>
<keyword evidence="3" id="KW-0813">Transport</keyword>
<reference evidence="12 13" key="1">
    <citation type="journal article" date="2017" name="Mol. Biol. Evol.">
        <title>The 4-celled Tetrabaena socialis nuclear genome reveals the essential components for genetic control of cell number at the origin of multicellularity in the volvocine lineage.</title>
        <authorList>
            <person name="Featherston J."/>
            <person name="Arakaki Y."/>
            <person name="Hanschen E.R."/>
            <person name="Ferris P.J."/>
            <person name="Michod R.E."/>
            <person name="Olson B.J.S.C."/>
            <person name="Nozaki H."/>
            <person name="Durand P.M."/>
        </authorList>
    </citation>
    <scope>NUCLEOTIDE SEQUENCE [LARGE SCALE GENOMIC DNA]</scope>
    <source>
        <strain evidence="12 13">NIES-571</strain>
    </source>
</reference>
<feature type="compositionally biased region" description="Low complexity" evidence="11">
    <location>
        <begin position="1011"/>
        <end position="1025"/>
    </location>
</feature>
<dbReference type="InterPro" id="IPR015422">
    <property type="entry name" value="PyrdxlP-dep_Trfase_small"/>
</dbReference>
<feature type="repeat" description="WD" evidence="10">
    <location>
        <begin position="248"/>
        <end position="290"/>
    </location>
</feature>
<dbReference type="Gene3D" id="3.90.1150.10">
    <property type="entry name" value="Aspartate Aminotransferase, domain 1"/>
    <property type="match status" value="1"/>
</dbReference>
<protein>
    <submittedName>
        <fullName evidence="12">Protein transport protein Sec31A</fullName>
    </submittedName>
</protein>
<dbReference type="GO" id="GO:0015031">
    <property type="term" value="P:protein transport"/>
    <property type="evidence" value="ECO:0007669"/>
    <property type="project" value="UniProtKB-KW"/>
</dbReference>
<dbReference type="InterPro" id="IPR005814">
    <property type="entry name" value="Aminotrans_3"/>
</dbReference>
<sequence>MPFVKQIDRSATAAFCPHAPFLAAGTVAGAIDISFSTSSVLELFSLDFASNAESLTPCGTVAAPERFNRLAWGQHIGSDQSFPRLGLLAGGLADGSVSLWDPTVLLDPLAKEQHRSPLLAKMQKHTGAVKGLEFNSFSPNLLASGAADSDLCIWDLAKPSTPSLYPALKASILQLACLEDTNGTTVVWDLKRQKPVISFRDPNSQRRASAIQWNPEIATQLIVASDDDRSPTLQMWDLRNSVSPLKEFVGHHKGVLGMAWSPHDSSLLLSSGKDNRTICWDVHSGDTVCELTGAHWNFDVQWSPTVPGIFATSSFDGKLGICNLLGCTGSKVTETVNADFTVTHSIVGDATPLRKAPAWMKRPVGATFGFGGRLVSFTHNRTQHTDPATGAVRMQDTAVLSVRQVVTEQELVARSEGFEAAIQGGNLQTLREYCGGKRSELSTATAEAAEAPEASQEPPPSHLFQVVPRSLAARLSLQRPLRTESVLSPLTGALPAPVQTGAVARLAVVGAGTLLAWDYELASYALDLLYDALMQELAAVHMSYGCAPYVVEGAFGLSGPLAKAGAGGGPGRGDDVFRGTGSGDFASSRSFRCLSSNLASSGAHAFAGPHRPASGPLPDLSDGGGGAWPANSPLHKRPRPFMGDALPRPSSTGVSSGEEDISLGPSRHHSHGFPTLSIPWGQEGHAARGDRRGGGAVSLMQSAPQGVACRARRLPLILDEVFSGLYRTGALTAAAALGITPDIAAYGKLLTGGAAPLAATLASREVFQAFSGPSKLFALLHGHSYTAYPVGCAAAAASLHLLSSPATNPNLCAPPPGRCARDPPCAAPCGRLRPLWEESAVTALSYHPLVRRVAAVGTVLAVELATRGAQGGGAGAAESGGVVGASGAGGTGGGGAAPGVSGYGSVGAAAVVRVLREAHGVYARPLGDVVYLLVPPTASRETAAWLAGCLGAALDALAPLGPSSAAPEHPLTPVLQAPAASFSFTAPFAASFTAPAPAAPSTPVTSKVKPAARSRSSSTSPHAAAGPRTTRGVASSVTATRSMRQKPSNIKKDPDGYKDEFMLQYRHYQALLEIFKLRPSKESREFGDLVLFMAQDCRL</sequence>
<dbReference type="InterPro" id="IPR015943">
    <property type="entry name" value="WD40/YVTN_repeat-like_dom_sf"/>
</dbReference>
<dbReference type="PROSITE" id="PS00600">
    <property type="entry name" value="AA_TRANSFER_CLASS_3"/>
    <property type="match status" value="1"/>
</dbReference>
<keyword evidence="8" id="KW-0663">Pyridoxal phosphate</keyword>
<keyword evidence="9" id="KW-0653">Protein transport</keyword>
<dbReference type="Gene3D" id="3.40.640.10">
    <property type="entry name" value="Type I PLP-dependent aspartate aminotransferase-like (Major domain)"/>
    <property type="match status" value="1"/>
</dbReference>
<dbReference type="PROSITE" id="PS50082">
    <property type="entry name" value="WD_REPEATS_2"/>
    <property type="match status" value="2"/>
</dbReference>
<dbReference type="OrthoDB" id="542917at2759"/>
<dbReference type="PANTHER" id="PTHR13923:SF11">
    <property type="entry name" value="SECRETORY 31, ISOFORM D"/>
    <property type="match status" value="1"/>
</dbReference>
<dbReference type="InterPro" id="IPR015421">
    <property type="entry name" value="PyrdxlP-dep_Trfase_major"/>
</dbReference>
<dbReference type="PANTHER" id="PTHR13923">
    <property type="entry name" value="SEC31-RELATED PROTEIN"/>
    <property type="match status" value="1"/>
</dbReference>
<feature type="region of interest" description="Disordered" evidence="11">
    <location>
        <begin position="604"/>
        <end position="668"/>
    </location>
</feature>
<dbReference type="InterPro" id="IPR049704">
    <property type="entry name" value="Aminotrans_3_PPA_site"/>
</dbReference>
<dbReference type="GO" id="GO:0005198">
    <property type="term" value="F:structural molecule activity"/>
    <property type="evidence" value="ECO:0007669"/>
    <property type="project" value="TreeGrafter"/>
</dbReference>
<dbReference type="AlphaFoldDB" id="A0A2J8A3S9"/>
<organism evidence="12 13">
    <name type="scientific">Tetrabaena socialis</name>
    <dbReference type="NCBI Taxonomy" id="47790"/>
    <lineage>
        <taxon>Eukaryota</taxon>
        <taxon>Viridiplantae</taxon>
        <taxon>Chlorophyta</taxon>
        <taxon>core chlorophytes</taxon>
        <taxon>Chlorophyceae</taxon>
        <taxon>CS clade</taxon>
        <taxon>Chlamydomonadales</taxon>
        <taxon>Tetrabaenaceae</taxon>
        <taxon>Tetrabaena</taxon>
    </lineage>
</organism>
<evidence type="ECO:0000256" key="11">
    <source>
        <dbReference type="SAM" id="MobiDB-lite"/>
    </source>
</evidence>
<evidence type="ECO:0000256" key="9">
    <source>
        <dbReference type="ARBA" id="ARBA00022927"/>
    </source>
</evidence>
<dbReference type="GO" id="GO:0090110">
    <property type="term" value="P:COPII-coated vesicle cargo loading"/>
    <property type="evidence" value="ECO:0007669"/>
    <property type="project" value="TreeGrafter"/>
</dbReference>
<dbReference type="Proteomes" id="UP000236333">
    <property type="component" value="Unassembled WGS sequence"/>
</dbReference>
<evidence type="ECO:0000256" key="3">
    <source>
        <dbReference type="ARBA" id="ARBA00022448"/>
    </source>
</evidence>
<dbReference type="GO" id="GO:0008483">
    <property type="term" value="F:transaminase activity"/>
    <property type="evidence" value="ECO:0007669"/>
    <property type="project" value="InterPro"/>
</dbReference>
<dbReference type="InterPro" id="IPR036322">
    <property type="entry name" value="WD40_repeat_dom_sf"/>
</dbReference>
<evidence type="ECO:0000313" key="12">
    <source>
        <dbReference type="EMBL" id="PNH07174.1"/>
    </source>
</evidence>
<evidence type="ECO:0000256" key="1">
    <source>
        <dbReference type="ARBA" id="ARBA00004240"/>
    </source>
</evidence>
<dbReference type="InterPro" id="IPR001680">
    <property type="entry name" value="WD40_rpt"/>
</dbReference>
<accession>A0A2J8A3S9</accession>
<keyword evidence="7" id="KW-0931">ER-Golgi transport</keyword>
<dbReference type="SUPFAM" id="SSF50978">
    <property type="entry name" value="WD40 repeat-like"/>
    <property type="match status" value="1"/>
</dbReference>
<name>A0A2J8A3S9_9CHLO</name>
<evidence type="ECO:0000256" key="10">
    <source>
        <dbReference type="PROSITE-ProRule" id="PRU00221"/>
    </source>
</evidence>
<comment type="caution">
    <text evidence="12">The sequence shown here is derived from an EMBL/GenBank/DDBJ whole genome shotgun (WGS) entry which is preliminary data.</text>
</comment>
<feature type="repeat" description="WD" evidence="10">
    <location>
        <begin position="122"/>
        <end position="156"/>
    </location>
</feature>
<dbReference type="Gene3D" id="2.130.10.10">
    <property type="entry name" value="YVTN repeat-like/Quinoprotein amine dehydrogenase"/>
    <property type="match status" value="1"/>
</dbReference>
<evidence type="ECO:0000313" key="13">
    <source>
        <dbReference type="Proteomes" id="UP000236333"/>
    </source>
</evidence>
<dbReference type="SMART" id="SM00320">
    <property type="entry name" value="WD40"/>
    <property type="match status" value="5"/>
</dbReference>
<keyword evidence="6" id="KW-0256">Endoplasmic reticulum</keyword>
<dbReference type="PROSITE" id="PS50294">
    <property type="entry name" value="WD_REPEATS_REGION"/>
    <property type="match status" value="2"/>
</dbReference>
<dbReference type="Pfam" id="PF00400">
    <property type="entry name" value="WD40"/>
    <property type="match status" value="2"/>
</dbReference>
<dbReference type="InterPro" id="IPR015424">
    <property type="entry name" value="PyrdxlP-dep_Trfase"/>
</dbReference>
<gene>
    <name evidence="12" type="ORF">TSOC_006385</name>
</gene>
<evidence type="ECO:0000256" key="6">
    <source>
        <dbReference type="ARBA" id="ARBA00022824"/>
    </source>
</evidence>
<evidence type="ECO:0000256" key="7">
    <source>
        <dbReference type="ARBA" id="ARBA00022892"/>
    </source>
</evidence>
<evidence type="ECO:0000256" key="8">
    <source>
        <dbReference type="ARBA" id="ARBA00022898"/>
    </source>
</evidence>